<keyword evidence="1" id="KW-1133">Transmembrane helix</keyword>
<accession>A0AAN9X603</accession>
<feature type="transmembrane region" description="Helical" evidence="1">
    <location>
        <begin position="26"/>
        <end position="49"/>
    </location>
</feature>
<protein>
    <submittedName>
        <fullName evidence="2">Uncharacterized protein</fullName>
    </submittedName>
</protein>
<evidence type="ECO:0000313" key="2">
    <source>
        <dbReference type="EMBL" id="KAK7385020.1"/>
    </source>
</evidence>
<organism evidence="2 3">
    <name type="scientific">Psophocarpus tetragonolobus</name>
    <name type="common">Winged bean</name>
    <name type="synonym">Dolichos tetragonolobus</name>
    <dbReference type="NCBI Taxonomy" id="3891"/>
    <lineage>
        <taxon>Eukaryota</taxon>
        <taxon>Viridiplantae</taxon>
        <taxon>Streptophyta</taxon>
        <taxon>Embryophyta</taxon>
        <taxon>Tracheophyta</taxon>
        <taxon>Spermatophyta</taxon>
        <taxon>Magnoliopsida</taxon>
        <taxon>eudicotyledons</taxon>
        <taxon>Gunneridae</taxon>
        <taxon>Pentapetalae</taxon>
        <taxon>rosids</taxon>
        <taxon>fabids</taxon>
        <taxon>Fabales</taxon>
        <taxon>Fabaceae</taxon>
        <taxon>Papilionoideae</taxon>
        <taxon>50 kb inversion clade</taxon>
        <taxon>NPAAA clade</taxon>
        <taxon>indigoferoid/millettioid clade</taxon>
        <taxon>Phaseoleae</taxon>
        <taxon>Psophocarpus</taxon>
    </lineage>
</organism>
<proteinExistence type="predicted"/>
<dbReference type="AlphaFoldDB" id="A0AAN9X603"/>
<keyword evidence="3" id="KW-1185">Reference proteome</keyword>
<gene>
    <name evidence="2" type="ORF">VNO78_30727</name>
</gene>
<evidence type="ECO:0000313" key="3">
    <source>
        <dbReference type="Proteomes" id="UP001386955"/>
    </source>
</evidence>
<evidence type="ECO:0000256" key="1">
    <source>
        <dbReference type="SAM" id="Phobius"/>
    </source>
</evidence>
<reference evidence="2 3" key="1">
    <citation type="submission" date="2024-01" db="EMBL/GenBank/DDBJ databases">
        <title>The genomes of 5 underutilized Papilionoideae crops provide insights into root nodulation and disease resistanc.</title>
        <authorList>
            <person name="Jiang F."/>
        </authorList>
    </citation>
    <scope>NUCLEOTIDE SEQUENCE [LARGE SCALE GENOMIC DNA]</scope>
    <source>
        <strain evidence="2">DUOXIRENSHENG_FW03</strain>
        <tissue evidence="2">Leaves</tissue>
    </source>
</reference>
<keyword evidence="1" id="KW-0472">Membrane</keyword>
<sequence length="66" mass="7652">MLWALVRRPRCYLSQVFFLLSLSPSPFLLCGICQIWLICFFSSNFSLLFRVSFSLQILKTPDSIST</sequence>
<keyword evidence="1" id="KW-0812">Transmembrane</keyword>
<dbReference type="EMBL" id="JAYMYS010000008">
    <property type="protein sequence ID" value="KAK7385020.1"/>
    <property type="molecule type" value="Genomic_DNA"/>
</dbReference>
<comment type="caution">
    <text evidence="2">The sequence shown here is derived from an EMBL/GenBank/DDBJ whole genome shotgun (WGS) entry which is preliminary data.</text>
</comment>
<name>A0AAN9X603_PSOTE</name>
<dbReference type="Proteomes" id="UP001386955">
    <property type="component" value="Unassembled WGS sequence"/>
</dbReference>